<keyword evidence="6" id="KW-0645">Protease</keyword>
<organism evidence="8 9">
    <name type="scientific">Jejuia spongiicola</name>
    <dbReference type="NCBI Taxonomy" id="2942207"/>
    <lineage>
        <taxon>Bacteria</taxon>
        <taxon>Pseudomonadati</taxon>
        <taxon>Bacteroidota</taxon>
        <taxon>Flavobacteriia</taxon>
        <taxon>Flavobacteriales</taxon>
        <taxon>Flavobacteriaceae</taxon>
        <taxon>Jejuia</taxon>
    </lineage>
</organism>
<dbReference type="SUPFAM" id="SSF51306">
    <property type="entry name" value="LexA/Signal peptidase"/>
    <property type="match status" value="1"/>
</dbReference>
<evidence type="ECO:0000256" key="1">
    <source>
        <dbReference type="ARBA" id="ARBA00000677"/>
    </source>
</evidence>
<keyword evidence="5 6" id="KW-0378">Hydrolase</keyword>
<dbReference type="InterPro" id="IPR019533">
    <property type="entry name" value="Peptidase_S26"/>
</dbReference>
<dbReference type="PANTHER" id="PTHR43390:SF1">
    <property type="entry name" value="CHLOROPLAST PROCESSING PEPTIDASE"/>
    <property type="match status" value="1"/>
</dbReference>
<dbReference type="PROSITE" id="PS00761">
    <property type="entry name" value="SPASE_I_3"/>
    <property type="match status" value="1"/>
</dbReference>
<name>A0ABT0QC45_9FLAO</name>
<evidence type="ECO:0000256" key="4">
    <source>
        <dbReference type="ARBA" id="ARBA00019232"/>
    </source>
</evidence>
<keyword evidence="9" id="KW-1185">Reference proteome</keyword>
<comment type="catalytic activity">
    <reaction evidence="1 6">
        <text>Cleavage of hydrophobic, N-terminal signal or leader sequences from secreted and periplasmic proteins.</text>
        <dbReference type="EC" id="3.4.21.89"/>
    </reaction>
</comment>
<dbReference type="NCBIfam" id="TIGR02227">
    <property type="entry name" value="sigpep_I_bact"/>
    <property type="match status" value="1"/>
</dbReference>
<proteinExistence type="inferred from homology"/>
<evidence type="ECO:0000313" key="8">
    <source>
        <dbReference type="EMBL" id="MCL6294552.1"/>
    </source>
</evidence>
<evidence type="ECO:0000256" key="6">
    <source>
        <dbReference type="RuleBase" id="RU362042"/>
    </source>
</evidence>
<evidence type="ECO:0000256" key="3">
    <source>
        <dbReference type="ARBA" id="ARBA00013208"/>
    </source>
</evidence>
<evidence type="ECO:0000256" key="5">
    <source>
        <dbReference type="ARBA" id="ARBA00022801"/>
    </source>
</evidence>
<dbReference type="InterPro" id="IPR036286">
    <property type="entry name" value="LexA/Signal_pep-like_sf"/>
</dbReference>
<dbReference type="RefSeq" id="WP_249972419.1">
    <property type="nucleotide sequence ID" value="NZ_JAMFLZ010000002.1"/>
</dbReference>
<comment type="caution">
    <text evidence="8">The sequence shown here is derived from an EMBL/GenBank/DDBJ whole genome shotgun (WGS) entry which is preliminary data.</text>
</comment>
<evidence type="ECO:0000259" key="7">
    <source>
        <dbReference type="Pfam" id="PF10502"/>
    </source>
</evidence>
<dbReference type="EMBL" id="JAMFLZ010000002">
    <property type="protein sequence ID" value="MCL6294552.1"/>
    <property type="molecule type" value="Genomic_DNA"/>
</dbReference>
<evidence type="ECO:0000256" key="2">
    <source>
        <dbReference type="ARBA" id="ARBA00009370"/>
    </source>
</evidence>
<dbReference type="Pfam" id="PF10502">
    <property type="entry name" value="Peptidase_S26"/>
    <property type="match status" value="1"/>
</dbReference>
<dbReference type="Gene3D" id="2.10.109.10">
    <property type="entry name" value="Umud Fragment, subunit A"/>
    <property type="match status" value="1"/>
</dbReference>
<comment type="similarity">
    <text evidence="2 6">Belongs to the peptidase S26 family.</text>
</comment>
<gene>
    <name evidence="8" type="primary">lepB</name>
    <name evidence="8" type="ORF">M3P09_06075</name>
</gene>
<dbReference type="GO" id="GO:0009003">
    <property type="term" value="F:signal peptidase activity"/>
    <property type="evidence" value="ECO:0007669"/>
    <property type="project" value="UniProtKB-EC"/>
</dbReference>
<dbReference type="CDD" id="cd06530">
    <property type="entry name" value="S26_SPase_I"/>
    <property type="match status" value="1"/>
</dbReference>
<feature type="domain" description="Peptidase S26" evidence="7">
    <location>
        <begin position="9"/>
        <end position="224"/>
    </location>
</feature>
<evidence type="ECO:0000313" key="9">
    <source>
        <dbReference type="Proteomes" id="UP001165381"/>
    </source>
</evidence>
<dbReference type="EC" id="3.4.21.89" evidence="3 6"/>
<dbReference type="InterPro" id="IPR019758">
    <property type="entry name" value="Pept_S26A_signal_pept_1_CS"/>
</dbReference>
<protein>
    <recommendedName>
        <fullName evidence="4 6">Signal peptidase I</fullName>
        <ecNumber evidence="3 6">3.4.21.89</ecNumber>
    </recommendedName>
</protein>
<dbReference type="InterPro" id="IPR000223">
    <property type="entry name" value="Pept_S26A_signal_pept_1"/>
</dbReference>
<dbReference type="Proteomes" id="UP001165381">
    <property type="component" value="Unassembled WGS sequence"/>
</dbReference>
<dbReference type="PANTHER" id="PTHR43390">
    <property type="entry name" value="SIGNAL PEPTIDASE I"/>
    <property type="match status" value="1"/>
</dbReference>
<reference evidence="8" key="1">
    <citation type="submission" date="2022-05" db="EMBL/GenBank/DDBJ databases">
        <authorList>
            <person name="Park J.-S."/>
        </authorList>
    </citation>
    <scope>NUCLEOTIDE SEQUENCE</scope>
    <source>
        <strain evidence="8">2012CJ34-3</strain>
    </source>
</reference>
<dbReference type="PRINTS" id="PR00727">
    <property type="entry name" value="LEADERPTASE"/>
</dbReference>
<comment type="subcellular location">
    <subcellularLocation>
        <location evidence="6">Membrane</location>
        <topology evidence="6">Single-pass type II membrane protein</topology>
    </subcellularLocation>
</comment>
<sequence>MKKIGRNILIGVAILFVLLKLFGALSFFNIPSTSNEPNLKLGSRFIGSNLVKPKALDFAYFKFSDSLRGYTIVKRLIALPNDKLECKNGIIYVNDVNIDEGLNLRYRYLVDKAFFETHIKNEFTKDESFYFYETYKVKDSVYVFLDEDFAENLPIKMNRSLNYNTDNLSKDLFSGVLGWDENNFGPIFLPKGKYFFMGDNRDNSLDSRYRGFVDEENIKGTLIFQF</sequence>
<accession>A0ABT0QC45</accession>